<accession>A0A9W6D368</accession>
<dbReference type="InterPro" id="IPR022893">
    <property type="entry name" value="Shikimate_DH_fam"/>
</dbReference>
<keyword evidence="2" id="KW-0057">Aromatic amino acid biosynthesis</keyword>
<comment type="pathway">
    <text evidence="1">Metabolic intermediate biosynthesis; chorismate biosynthesis; chorismate from D-erythrose 4-phosphate and phosphoenolpyruvate: step 4/7.</text>
</comment>
<dbReference type="GO" id="GO:0019632">
    <property type="term" value="P:shikimate metabolic process"/>
    <property type="evidence" value="ECO:0007669"/>
    <property type="project" value="TreeGrafter"/>
</dbReference>
<evidence type="ECO:0000259" key="3">
    <source>
        <dbReference type="Pfam" id="PF08501"/>
    </source>
</evidence>
<dbReference type="PANTHER" id="PTHR21089:SF1">
    <property type="entry name" value="BIFUNCTIONAL 3-DEHYDROQUINATE DEHYDRATASE_SHIKIMATE DEHYDROGENASE, CHLOROPLASTIC"/>
    <property type="match status" value="1"/>
</dbReference>
<dbReference type="GO" id="GO:0009423">
    <property type="term" value="P:chorismate biosynthetic process"/>
    <property type="evidence" value="ECO:0007669"/>
    <property type="project" value="TreeGrafter"/>
</dbReference>
<protein>
    <submittedName>
        <fullName evidence="4">Shikimate 5-dehydrogenase</fullName>
    </submittedName>
</protein>
<proteinExistence type="predicted"/>
<dbReference type="SUPFAM" id="SSF53223">
    <property type="entry name" value="Aminoacid dehydrogenase-like, N-terminal domain"/>
    <property type="match status" value="1"/>
</dbReference>
<dbReference type="Proteomes" id="UP001144396">
    <property type="component" value="Unassembled WGS sequence"/>
</dbReference>
<dbReference type="GO" id="GO:0050661">
    <property type="term" value="F:NADP binding"/>
    <property type="evidence" value="ECO:0007669"/>
    <property type="project" value="TreeGrafter"/>
</dbReference>
<dbReference type="GO" id="GO:0009073">
    <property type="term" value="P:aromatic amino acid family biosynthetic process"/>
    <property type="evidence" value="ECO:0007669"/>
    <property type="project" value="UniProtKB-KW"/>
</dbReference>
<evidence type="ECO:0000256" key="2">
    <source>
        <dbReference type="ARBA" id="ARBA00023141"/>
    </source>
</evidence>
<keyword evidence="2" id="KW-0028">Amino-acid biosynthesis</keyword>
<dbReference type="GO" id="GO:0005829">
    <property type="term" value="C:cytosol"/>
    <property type="evidence" value="ECO:0007669"/>
    <property type="project" value="TreeGrafter"/>
</dbReference>
<dbReference type="Pfam" id="PF08501">
    <property type="entry name" value="Shikimate_dh_N"/>
    <property type="match status" value="1"/>
</dbReference>
<sequence length="284" mass="29446">MAELPRGRRLAVLGSPIVHSRSPVLHRAAYGELGLDWTYEVIEMTGEGIAPFVRALREPWRGLSLTMPLKRDVIPALDGIDRVARLTNAVNTVLCADDGRRLGFNTDVAGIVRALRERGVGDVGRAVLVGAGATATSALVALAELGAEWVEVYARTPEKAAGLVALGGELGVAVHPLHLSGLAAADGASLAVSCLPGGTAPGVPVSDALVAGSTLFDVAYAPWPTATATVWADAGRPVISGLPMLLHQALVQVRIFALGDPEAELPDETSVLRAMRHALGDMGG</sequence>
<name>A0A9W6D368_9MICO</name>
<dbReference type="InterPro" id="IPR046346">
    <property type="entry name" value="Aminoacid_DH-like_N_sf"/>
</dbReference>
<dbReference type="InterPro" id="IPR036291">
    <property type="entry name" value="NAD(P)-bd_dom_sf"/>
</dbReference>
<dbReference type="SUPFAM" id="SSF51735">
    <property type="entry name" value="NAD(P)-binding Rossmann-fold domains"/>
    <property type="match status" value="1"/>
</dbReference>
<dbReference type="EMBL" id="BSDP01000001">
    <property type="protein sequence ID" value="GLI28793.1"/>
    <property type="molecule type" value="Genomic_DNA"/>
</dbReference>
<reference evidence="4" key="1">
    <citation type="submission" date="2022-12" db="EMBL/GenBank/DDBJ databases">
        <title>Reference genome sequencing for broad-spectrum identification of bacterial and archaeal isolates by mass spectrometry.</title>
        <authorList>
            <person name="Sekiguchi Y."/>
            <person name="Tourlousse D.M."/>
        </authorList>
    </citation>
    <scope>NUCLEOTIDE SEQUENCE</scope>
    <source>
        <strain evidence="4">14</strain>
    </source>
</reference>
<dbReference type="AlphaFoldDB" id="A0A9W6D368"/>
<evidence type="ECO:0000313" key="5">
    <source>
        <dbReference type="Proteomes" id="UP001144396"/>
    </source>
</evidence>
<dbReference type="Gene3D" id="3.40.50.720">
    <property type="entry name" value="NAD(P)-binding Rossmann-like Domain"/>
    <property type="match status" value="1"/>
</dbReference>
<dbReference type="Gene3D" id="3.40.50.10860">
    <property type="entry name" value="Leucine Dehydrogenase, chain A, domain 1"/>
    <property type="match status" value="1"/>
</dbReference>
<dbReference type="CDD" id="cd01065">
    <property type="entry name" value="NAD_bind_Shikimate_DH"/>
    <property type="match status" value="1"/>
</dbReference>
<dbReference type="NCBIfam" id="NF001311">
    <property type="entry name" value="PRK00258.1-3"/>
    <property type="match status" value="1"/>
</dbReference>
<dbReference type="RefSeq" id="WP_281886467.1">
    <property type="nucleotide sequence ID" value="NZ_BSDP01000001.1"/>
</dbReference>
<dbReference type="PANTHER" id="PTHR21089">
    <property type="entry name" value="SHIKIMATE DEHYDROGENASE"/>
    <property type="match status" value="1"/>
</dbReference>
<dbReference type="GO" id="GO:0004764">
    <property type="term" value="F:shikimate 3-dehydrogenase (NADP+) activity"/>
    <property type="evidence" value="ECO:0007669"/>
    <property type="project" value="InterPro"/>
</dbReference>
<dbReference type="InterPro" id="IPR013708">
    <property type="entry name" value="Shikimate_DH-bd_N"/>
</dbReference>
<keyword evidence="5" id="KW-1185">Reference proteome</keyword>
<gene>
    <name evidence="4" type="primary">aroE</name>
    <name evidence="4" type="ORF">ARHIZOSPH14_30350</name>
</gene>
<organism evidence="4 5">
    <name type="scientific">Agromyces rhizosphaerae</name>
    <dbReference type="NCBI Taxonomy" id="88374"/>
    <lineage>
        <taxon>Bacteria</taxon>
        <taxon>Bacillati</taxon>
        <taxon>Actinomycetota</taxon>
        <taxon>Actinomycetes</taxon>
        <taxon>Micrococcales</taxon>
        <taxon>Microbacteriaceae</taxon>
        <taxon>Agromyces</taxon>
    </lineage>
</organism>
<evidence type="ECO:0000256" key="1">
    <source>
        <dbReference type="ARBA" id="ARBA00004871"/>
    </source>
</evidence>
<comment type="caution">
    <text evidence="4">The sequence shown here is derived from an EMBL/GenBank/DDBJ whole genome shotgun (WGS) entry which is preliminary data.</text>
</comment>
<evidence type="ECO:0000313" key="4">
    <source>
        <dbReference type="EMBL" id="GLI28793.1"/>
    </source>
</evidence>
<feature type="domain" description="Shikimate dehydrogenase substrate binding N-terminal" evidence="3">
    <location>
        <begin position="12"/>
        <end position="93"/>
    </location>
</feature>